<dbReference type="Proteomes" id="UP000006426">
    <property type="component" value="Chromosome"/>
</dbReference>
<dbReference type="InterPro" id="IPR044925">
    <property type="entry name" value="His-Me_finger_sf"/>
</dbReference>
<accession>A0AAD0LYG3</accession>
<name>A0AAD0LYG3_PSEAV</name>
<dbReference type="RefSeq" id="WP_046835306.1">
    <property type="nucleotide sequence ID" value="NZ_CP031225.1"/>
</dbReference>
<keyword evidence="2" id="KW-0255">Endonuclease</keyword>
<dbReference type="GO" id="GO:0004519">
    <property type="term" value="F:endonuclease activity"/>
    <property type="evidence" value="ECO:0007669"/>
    <property type="project" value="UniProtKB-KW"/>
</dbReference>
<organism evidence="2 3">
    <name type="scientific">Pseudomonas amygdali pv. lachrymans str. M301315</name>
    <dbReference type="NCBI Taxonomy" id="629260"/>
    <lineage>
        <taxon>Bacteria</taxon>
        <taxon>Pseudomonadati</taxon>
        <taxon>Pseudomonadota</taxon>
        <taxon>Gammaproteobacteria</taxon>
        <taxon>Pseudomonadales</taxon>
        <taxon>Pseudomonadaceae</taxon>
        <taxon>Pseudomonas</taxon>
        <taxon>Pseudomonas amygdali</taxon>
    </lineage>
</organism>
<reference evidence="2 3" key="1">
    <citation type="journal article" date="2011" name="PLoS Pathog.">
        <title>Dynamic evolution of pathogenicity revealed by sequencing and comparative genomics of 19 Pseudomonas syringae isolates.</title>
        <authorList>
            <person name="Baltrus D.A."/>
            <person name="Nishimura M.T."/>
            <person name="Romanchuk A."/>
            <person name="Chang J.H."/>
            <person name="Mukhtar M.S."/>
            <person name="Cherkis K."/>
            <person name="Roach J."/>
            <person name="Grant S.R."/>
            <person name="Jones C.D."/>
            <person name="Dangl J.L."/>
        </authorList>
    </citation>
    <scope>NUCLEOTIDE SEQUENCE [LARGE SCALE GENOMIC DNA]</scope>
    <source>
        <strain evidence="2 3">M301315</strain>
    </source>
</reference>
<proteinExistence type="predicted"/>
<sequence length="162" mass="18422">MPITQEYLKRLLHYDPMTGVFTWIESRSRTLAGSVAGSPDPGGYLTVMIDSKRHSLHRLAFLYMDGSFPPEMVDHINGVRADNRWRNLRPASARQNSRNQRLSAANKSGLPGVMWDRRSSWRAYAYINGRCVTLGRYESLLSAAAARKSFENQNGYHHNHGK</sequence>
<dbReference type="AlphaFoldDB" id="A0AAD0LYG3"/>
<keyword evidence="2" id="KW-0378">Hydrolase</keyword>
<dbReference type="Gene3D" id="3.90.75.20">
    <property type="match status" value="1"/>
</dbReference>
<dbReference type="InterPro" id="IPR003615">
    <property type="entry name" value="HNH_nuc"/>
</dbReference>
<gene>
    <name evidence="2" type="ORF">PLA107_013825</name>
</gene>
<dbReference type="Pfam" id="PF13392">
    <property type="entry name" value="HNH_3"/>
    <property type="match status" value="1"/>
</dbReference>
<protein>
    <submittedName>
        <fullName evidence="2">HNH endonuclease</fullName>
    </submittedName>
</protein>
<keyword evidence="2" id="KW-0540">Nuclease</keyword>
<evidence type="ECO:0000313" key="2">
    <source>
        <dbReference type="EMBL" id="AXH56268.1"/>
    </source>
</evidence>
<dbReference type="EMBL" id="CP031225">
    <property type="protein sequence ID" value="AXH56268.1"/>
    <property type="molecule type" value="Genomic_DNA"/>
</dbReference>
<evidence type="ECO:0000313" key="3">
    <source>
        <dbReference type="Proteomes" id="UP000006426"/>
    </source>
</evidence>
<feature type="domain" description="HNH nuclease" evidence="1">
    <location>
        <begin position="56"/>
        <end position="98"/>
    </location>
</feature>
<evidence type="ECO:0000259" key="1">
    <source>
        <dbReference type="Pfam" id="PF13392"/>
    </source>
</evidence>
<dbReference type="SUPFAM" id="SSF54060">
    <property type="entry name" value="His-Me finger endonucleases"/>
    <property type="match status" value="1"/>
</dbReference>